<accession>A0A917G3S2</accession>
<name>A0A917G3S2_9NOCA</name>
<sequence length="117" mass="12677">MLGTYPGFDVFVAVFERFEYEHPWIGQQVGEFMLGPRGGGILEFQNATVFTLPDGGAHAVQGEILEWYLGYGGASGPLGYPISNEKRTPTGHGRYNTFENGTVAWLPSVGAFLMGAT</sequence>
<dbReference type="Pfam" id="PF08310">
    <property type="entry name" value="LGFP"/>
    <property type="match status" value="2"/>
</dbReference>
<dbReference type="AlphaFoldDB" id="A0A917G3S2"/>
<protein>
    <submittedName>
        <fullName evidence="1">Uncharacterized protein</fullName>
    </submittedName>
</protein>
<keyword evidence="2" id="KW-1185">Reference proteome</keyword>
<comment type="caution">
    <text evidence="1">The sequence shown here is derived from an EMBL/GenBank/DDBJ whole genome shotgun (WGS) entry which is preliminary data.</text>
</comment>
<reference evidence="1" key="2">
    <citation type="submission" date="2020-09" db="EMBL/GenBank/DDBJ databases">
        <authorList>
            <person name="Sun Q."/>
            <person name="Sedlacek I."/>
        </authorList>
    </citation>
    <scope>NUCLEOTIDE SEQUENCE</scope>
    <source>
        <strain evidence="1">CCM 7905</strain>
    </source>
</reference>
<dbReference type="Proteomes" id="UP000654257">
    <property type="component" value="Unassembled WGS sequence"/>
</dbReference>
<dbReference type="InterPro" id="IPR013207">
    <property type="entry name" value="LGFP"/>
</dbReference>
<proteinExistence type="predicted"/>
<dbReference type="RefSeq" id="WP_188546562.1">
    <property type="nucleotide sequence ID" value="NZ_BMCU01000004.1"/>
</dbReference>
<evidence type="ECO:0000313" key="2">
    <source>
        <dbReference type="Proteomes" id="UP000654257"/>
    </source>
</evidence>
<gene>
    <name evidence="1" type="ORF">GCM10007304_39180</name>
</gene>
<reference evidence="1" key="1">
    <citation type="journal article" date="2014" name="Int. J. Syst. Evol. Microbiol.">
        <title>Complete genome sequence of Corynebacterium casei LMG S-19264T (=DSM 44701T), isolated from a smear-ripened cheese.</title>
        <authorList>
            <consortium name="US DOE Joint Genome Institute (JGI-PGF)"/>
            <person name="Walter F."/>
            <person name="Albersmeier A."/>
            <person name="Kalinowski J."/>
            <person name="Ruckert C."/>
        </authorList>
    </citation>
    <scope>NUCLEOTIDE SEQUENCE</scope>
    <source>
        <strain evidence="1">CCM 7905</strain>
    </source>
</reference>
<organism evidence="1 2">
    <name type="scientific">Rhodococcoides trifolii</name>
    <dbReference type="NCBI Taxonomy" id="908250"/>
    <lineage>
        <taxon>Bacteria</taxon>
        <taxon>Bacillati</taxon>
        <taxon>Actinomycetota</taxon>
        <taxon>Actinomycetes</taxon>
        <taxon>Mycobacteriales</taxon>
        <taxon>Nocardiaceae</taxon>
        <taxon>Rhodococcoides</taxon>
    </lineage>
</organism>
<evidence type="ECO:0000313" key="1">
    <source>
        <dbReference type="EMBL" id="GGG21545.1"/>
    </source>
</evidence>
<dbReference type="EMBL" id="BMCU01000004">
    <property type="protein sequence ID" value="GGG21545.1"/>
    <property type="molecule type" value="Genomic_DNA"/>
</dbReference>